<evidence type="ECO:0000256" key="2">
    <source>
        <dbReference type="ARBA" id="ARBA00004370"/>
    </source>
</evidence>
<dbReference type="PANTHER" id="PTHR21266:SF32">
    <property type="entry name" value="CHOLESTEROL 7-DESATURASE NVD"/>
    <property type="match status" value="1"/>
</dbReference>
<evidence type="ECO:0000256" key="8">
    <source>
        <dbReference type="ARBA" id="ARBA00022946"/>
    </source>
</evidence>
<dbReference type="GO" id="GO:0009507">
    <property type="term" value="C:chloroplast"/>
    <property type="evidence" value="ECO:0007669"/>
    <property type="project" value="UniProtKB-SubCell"/>
</dbReference>
<dbReference type="SUPFAM" id="SSF50022">
    <property type="entry name" value="ISP domain"/>
    <property type="match status" value="1"/>
</dbReference>
<evidence type="ECO:0000256" key="12">
    <source>
        <dbReference type="ARBA" id="ARBA00023014"/>
    </source>
</evidence>
<dbReference type="GO" id="GO:0046872">
    <property type="term" value="F:metal ion binding"/>
    <property type="evidence" value="ECO:0007669"/>
    <property type="project" value="UniProtKB-KW"/>
</dbReference>
<keyword evidence="8" id="KW-0809">Transit peptide</keyword>
<evidence type="ECO:0000259" key="15">
    <source>
        <dbReference type="PROSITE" id="PS51296"/>
    </source>
</evidence>
<feature type="compositionally biased region" description="Low complexity" evidence="14">
    <location>
        <begin position="59"/>
        <end position="70"/>
    </location>
</feature>
<evidence type="ECO:0000313" key="16">
    <source>
        <dbReference type="EMBL" id="KAK9820506.1"/>
    </source>
</evidence>
<keyword evidence="17" id="KW-1185">Reference proteome</keyword>
<evidence type="ECO:0000256" key="14">
    <source>
        <dbReference type="SAM" id="MobiDB-lite"/>
    </source>
</evidence>
<dbReference type="GO" id="GO:0051537">
    <property type="term" value="F:2 iron, 2 sulfur cluster binding"/>
    <property type="evidence" value="ECO:0007669"/>
    <property type="project" value="UniProtKB-KW"/>
</dbReference>
<name>A0AAW1QGW3_9CHLO</name>
<keyword evidence="11" id="KW-0408">Iron</keyword>
<dbReference type="Gene3D" id="3.90.380.10">
    <property type="entry name" value="Naphthalene 1,2-dioxygenase Alpha Subunit, Chain A, domain 1"/>
    <property type="match status" value="1"/>
</dbReference>
<dbReference type="EMBL" id="JALJOR010000003">
    <property type="protein sequence ID" value="KAK9820506.1"/>
    <property type="molecule type" value="Genomic_DNA"/>
</dbReference>
<dbReference type="InterPro" id="IPR017941">
    <property type="entry name" value="Rieske_2Fe-2S"/>
</dbReference>
<dbReference type="Proteomes" id="UP001489004">
    <property type="component" value="Unassembled WGS sequence"/>
</dbReference>
<evidence type="ECO:0000256" key="9">
    <source>
        <dbReference type="ARBA" id="ARBA00022989"/>
    </source>
</evidence>
<evidence type="ECO:0000256" key="4">
    <source>
        <dbReference type="ARBA" id="ARBA00022640"/>
    </source>
</evidence>
<evidence type="ECO:0000256" key="3">
    <source>
        <dbReference type="ARBA" id="ARBA00022528"/>
    </source>
</evidence>
<dbReference type="AlphaFoldDB" id="A0AAW1QGW3"/>
<dbReference type="Pfam" id="PF08417">
    <property type="entry name" value="PaO"/>
    <property type="match status" value="1"/>
</dbReference>
<organism evidence="16 17">
    <name type="scientific">[Myrmecia] bisecta</name>
    <dbReference type="NCBI Taxonomy" id="41462"/>
    <lineage>
        <taxon>Eukaryota</taxon>
        <taxon>Viridiplantae</taxon>
        <taxon>Chlorophyta</taxon>
        <taxon>core chlorophytes</taxon>
        <taxon>Trebouxiophyceae</taxon>
        <taxon>Trebouxiales</taxon>
        <taxon>Trebouxiaceae</taxon>
        <taxon>Myrmecia</taxon>
    </lineage>
</organism>
<keyword evidence="9" id="KW-1133">Transmembrane helix</keyword>
<protein>
    <recommendedName>
        <fullName evidence="15">Rieske domain-containing protein</fullName>
    </recommendedName>
</protein>
<keyword evidence="3" id="KW-0150">Chloroplast</keyword>
<evidence type="ECO:0000256" key="1">
    <source>
        <dbReference type="ARBA" id="ARBA00004229"/>
    </source>
</evidence>
<keyword evidence="13" id="KW-0472">Membrane</keyword>
<dbReference type="Pfam" id="PF00355">
    <property type="entry name" value="Rieske"/>
    <property type="match status" value="1"/>
</dbReference>
<dbReference type="InterPro" id="IPR036922">
    <property type="entry name" value="Rieske_2Fe-2S_sf"/>
</dbReference>
<reference evidence="16 17" key="1">
    <citation type="journal article" date="2024" name="Nat. Commun.">
        <title>Phylogenomics reveals the evolutionary origins of lichenization in chlorophyte algae.</title>
        <authorList>
            <person name="Puginier C."/>
            <person name="Libourel C."/>
            <person name="Otte J."/>
            <person name="Skaloud P."/>
            <person name="Haon M."/>
            <person name="Grisel S."/>
            <person name="Petersen M."/>
            <person name="Berrin J.G."/>
            <person name="Delaux P.M."/>
            <person name="Dal Grande F."/>
            <person name="Keller J."/>
        </authorList>
    </citation>
    <scope>NUCLEOTIDE SEQUENCE [LARGE SCALE GENOMIC DNA]</scope>
    <source>
        <strain evidence="16 17">SAG 2043</strain>
    </source>
</reference>
<dbReference type="InterPro" id="IPR050584">
    <property type="entry name" value="Cholesterol_7-desaturase"/>
</dbReference>
<evidence type="ECO:0000256" key="5">
    <source>
        <dbReference type="ARBA" id="ARBA00022692"/>
    </source>
</evidence>
<proteinExistence type="predicted"/>
<keyword evidence="6" id="KW-0001">2Fe-2S</keyword>
<evidence type="ECO:0000256" key="13">
    <source>
        <dbReference type="ARBA" id="ARBA00023136"/>
    </source>
</evidence>
<evidence type="ECO:0000313" key="17">
    <source>
        <dbReference type="Proteomes" id="UP001489004"/>
    </source>
</evidence>
<comment type="subcellular location">
    <subcellularLocation>
        <location evidence="2">Membrane</location>
    </subcellularLocation>
    <subcellularLocation>
        <location evidence="1">Plastid</location>
        <location evidence="1">Chloroplast</location>
    </subcellularLocation>
</comment>
<feature type="domain" description="Rieske" evidence="15">
    <location>
        <begin position="95"/>
        <end position="205"/>
    </location>
</feature>
<evidence type="ECO:0000256" key="10">
    <source>
        <dbReference type="ARBA" id="ARBA00023002"/>
    </source>
</evidence>
<dbReference type="GO" id="GO:0016020">
    <property type="term" value="C:membrane"/>
    <property type="evidence" value="ECO:0007669"/>
    <property type="project" value="UniProtKB-SubCell"/>
</dbReference>
<accession>A0AAW1QGW3</accession>
<dbReference type="Gene3D" id="2.102.10.10">
    <property type="entry name" value="Rieske [2Fe-2S] iron-sulphur domain"/>
    <property type="match status" value="1"/>
</dbReference>
<feature type="compositionally biased region" description="Basic and acidic residues" evidence="14">
    <location>
        <begin position="72"/>
        <end position="85"/>
    </location>
</feature>
<dbReference type="SUPFAM" id="SSF55961">
    <property type="entry name" value="Bet v1-like"/>
    <property type="match status" value="1"/>
</dbReference>
<dbReference type="PANTHER" id="PTHR21266">
    <property type="entry name" value="IRON-SULFUR DOMAIN CONTAINING PROTEIN"/>
    <property type="match status" value="1"/>
</dbReference>
<sequence length="498" mass="54109">MAYRTPADVSCSRSFNLSARTARLAQNPRTCRLLAGAGSNHGASAAVADKVDEERRSSHSTAESSHTATRPRFHDHETDTDPSKEGGDFCWTKHWYPLVPEDYLSTTKPNPLTLLGREFVVWKDSHGEWGALADQCPHRLAPLSDGKIVDGNLACGYHGWEFQADGKCINIPSASPGGGAKSPSQSSRACASAFPVQVKQGLLWIWPESGADAWLEASAEPPVTFPEMEDPSWAGSAGDYGFQENPAGWAVMTENAMDPFHALFVHDGTISKADDAVSMPMSITGDVDAQQGFRVAHDGYTTKQKKDGLKALREFHPPCTIRTEYTYASGMKVVTCLYLVPIKPGTTRTMIKFATSGLPGAANKLFKLAGVLPKGLTHAFGHGLVDQDMRVLHKQERRLAAAPRGFRDYYLPTQADSGVTAFWRWLQKAGGDVGWANQASSFDLAPQATHAQLLDHYARHTQYCSHCQKTIKGIDQARSALLAGSLLLAAWVSLIKGV</sequence>
<feature type="region of interest" description="Disordered" evidence="14">
    <location>
        <begin position="42"/>
        <end position="85"/>
    </location>
</feature>
<evidence type="ECO:0000256" key="6">
    <source>
        <dbReference type="ARBA" id="ARBA00022714"/>
    </source>
</evidence>
<keyword evidence="12" id="KW-0411">Iron-sulfur</keyword>
<keyword evidence="7" id="KW-0479">Metal-binding</keyword>
<keyword evidence="5" id="KW-0812">Transmembrane</keyword>
<dbReference type="PROSITE" id="PS51296">
    <property type="entry name" value="RIESKE"/>
    <property type="match status" value="1"/>
</dbReference>
<comment type="caution">
    <text evidence="16">The sequence shown here is derived from an EMBL/GenBank/DDBJ whole genome shotgun (WGS) entry which is preliminary data.</text>
</comment>
<dbReference type="GO" id="GO:0010277">
    <property type="term" value="F:chlorophyllide a oxygenase activity"/>
    <property type="evidence" value="ECO:0007669"/>
    <property type="project" value="InterPro"/>
</dbReference>
<evidence type="ECO:0000256" key="7">
    <source>
        <dbReference type="ARBA" id="ARBA00022723"/>
    </source>
</evidence>
<evidence type="ECO:0000256" key="11">
    <source>
        <dbReference type="ARBA" id="ARBA00023004"/>
    </source>
</evidence>
<keyword evidence="4" id="KW-0934">Plastid</keyword>
<gene>
    <name evidence="16" type="ORF">WJX72_011091</name>
</gene>
<dbReference type="InterPro" id="IPR013626">
    <property type="entry name" value="PaO"/>
</dbReference>
<keyword evidence="10" id="KW-0560">Oxidoreductase</keyword>